<keyword evidence="2" id="KW-0548">Nucleotidyltransferase</keyword>
<keyword evidence="1" id="KW-0812">Transmembrane</keyword>
<keyword evidence="2" id="KW-0808">Transferase</keyword>
<dbReference type="OrthoDB" id="409048at2759"/>
<sequence length="236" mass="27553">MTSHRSGILFSALYAIYTAILWQGKTPDKAVIKAALQNYLKNLEAWLVRWEIKLNVDKTDETLFSKKNDDYKSDEYKVKVNGTSIECKKAVKYLGVILDKQRNFQAHTNQIKEKYYKAFRVQYSLICRNSILDLNNKALIYLAHLRPILTYASPIWACTAKSNLRSIQVLENKTLRMIVNARWYHRNIDIRNALNVPSFQQVIQQLARNFYGKLPDVNNPEIDKIPVYGHNDQQNR</sequence>
<proteinExistence type="predicted"/>
<keyword evidence="1" id="KW-0472">Membrane</keyword>
<dbReference type="Proteomes" id="UP000499080">
    <property type="component" value="Unassembled WGS sequence"/>
</dbReference>
<organism evidence="2 3">
    <name type="scientific">Araneus ventricosus</name>
    <name type="common">Orbweaver spider</name>
    <name type="synonym">Epeira ventricosa</name>
    <dbReference type="NCBI Taxonomy" id="182803"/>
    <lineage>
        <taxon>Eukaryota</taxon>
        <taxon>Metazoa</taxon>
        <taxon>Ecdysozoa</taxon>
        <taxon>Arthropoda</taxon>
        <taxon>Chelicerata</taxon>
        <taxon>Arachnida</taxon>
        <taxon>Araneae</taxon>
        <taxon>Araneomorphae</taxon>
        <taxon>Entelegynae</taxon>
        <taxon>Araneoidea</taxon>
        <taxon>Araneidae</taxon>
        <taxon>Araneus</taxon>
    </lineage>
</organism>
<evidence type="ECO:0000313" key="2">
    <source>
        <dbReference type="EMBL" id="GBM55489.1"/>
    </source>
</evidence>
<evidence type="ECO:0000313" key="3">
    <source>
        <dbReference type="Proteomes" id="UP000499080"/>
    </source>
</evidence>
<evidence type="ECO:0000256" key="1">
    <source>
        <dbReference type="SAM" id="Phobius"/>
    </source>
</evidence>
<gene>
    <name evidence="2" type="primary">pol_4149</name>
    <name evidence="2" type="ORF">AVEN_76281_1</name>
</gene>
<accession>A0A4Y2GRQ1</accession>
<dbReference type="GO" id="GO:0003964">
    <property type="term" value="F:RNA-directed DNA polymerase activity"/>
    <property type="evidence" value="ECO:0007669"/>
    <property type="project" value="UniProtKB-KW"/>
</dbReference>
<reference evidence="2 3" key="1">
    <citation type="journal article" date="2019" name="Sci. Rep.">
        <title>Orb-weaving spider Araneus ventricosus genome elucidates the spidroin gene catalogue.</title>
        <authorList>
            <person name="Kono N."/>
            <person name="Nakamura H."/>
            <person name="Ohtoshi R."/>
            <person name="Moran D.A.P."/>
            <person name="Shinohara A."/>
            <person name="Yoshida Y."/>
            <person name="Fujiwara M."/>
            <person name="Mori M."/>
            <person name="Tomita M."/>
            <person name="Arakawa K."/>
        </authorList>
    </citation>
    <scope>NUCLEOTIDE SEQUENCE [LARGE SCALE GENOMIC DNA]</scope>
</reference>
<comment type="caution">
    <text evidence="2">The sequence shown here is derived from an EMBL/GenBank/DDBJ whole genome shotgun (WGS) entry which is preliminary data.</text>
</comment>
<keyword evidence="2" id="KW-0695">RNA-directed DNA polymerase</keyword>
<dbReference type="AlphaFoldDB" id="A0A4Y2GRQ1"/>
<keyword evidence="3" id="KW-1185">Reference proteome</keyword>
<protein>
    <submittedName>
        <fullName evidence="2">RNA-directed DNA polymerase from mobile element jockey</fullName>
    </submittedName>
</protein>
<name>A0A4Y2GRQ1_ARAVE</name>
<keyword evidence="1" id="KW-1133">Transmembrane helix</keyword>
<dbReference type="EMBL" id="BGPR01255489">
    <property type="protein sequence ID" value="GBM55489.1"/>
    <property type="molecule type" value="Genomic_DNA"/>
</dbReference>
<dbReference type="PANTHER" id="PTHR33332">
    <property type="entry name" value="REVERSE TRANSCRIPTASE DOMAIN-CONTAINING PROTEIN"/>
    <property type="match status" value="1"/>
</dbReference>
<feature type="transmembrane region" description="Helical" evidence="1">
    <location>
        <begin position="7"/>
        <end position="24"/>
    </location>
</feature>